<dbReference type="SUPFAM" id="SSF47757">
    <property type="entry name" value="Chemotaxis receptor methyltransferase CheR, N-terminal domain"/>
    <property type="match status" value="1"/>
</dbReference>
<dbReference type="InterPro" id="IPR011990">
    <property type="entry name" value="TPR-like_helical_dom_sf"/>
</dbReference>
<evidence type="ECO:0000259" key="5">
    <source>
        <dbReference type="PROSITE" id="PS50123"/>
    </source>
</evidence>
<proteinExistence type="predicted"/>
<dbReference type="PANTHER" id="PTHR24422:SF19">
    <property type="entry name" value="CHEMOTAXIS PROTEIN METHYLTRANSFERASE"/>
    <property type="match status" value="1"/>
</dbReference>
<dbReference type="Gene3D" id="1.25.40.10">
    <property type="entry name" value="Tetratricopeptide repeat domain"/>
    <property type="match status" value="1"/>
</dbReference>
<feature type="compositionally biased region" description="Pro residues" evidence="4">
    <location>
        <begin position="293"/>
        <end position="310"/>
    </location>
</feature>
<dbReference type="GO" id="GO:0032259">
    <property type="term" value="P:methylation"/>
    <property type="evidence" value="ECO:0007669"/>
    <property type="project" value="UniProtKB-KW"/>
</dbReference>
<feature type="region of interest" description="Disordered" evidence="4">
    <location>
        <begin position="291"/>
        <end position="310"/>
    </location>
</feature>
<dbReference type="GO" id="GO:0008757">
    <property type="term" value="F:S-adenosylmethionine-dependent methyltransferase activity"/>
    <property type="evidence" value="ECO:0007669"/>
    <property type="project" value="InterPro"/>
</dbReference>
<dbReference type="InterPro" id="IPR019734">
    <property type="entry name" value="TPR_rpt"/>
</dbReference>
<dbReference type="PROSITE" id="PS50123">
    <property type="entry name" value="CHER"/>
    <property type="match status" value="1"/>
</dbReference>
<dbReference type="EMBL" id="JXSL01000019">
    <property type="protein sequence ID" value="KIM00379.1"/>
    <property type="molecule type" value="Genomic_DNA"/>
</dbReference>
<evidence type="ECO:0000313" key="6">
    <source>
        <dbReference type="EMBL" id="KIM00379.1"/>
    </source>
</evidence>
<dbReference type="InterPro" id="IPR050903">
    <property type="entry name" value="Bact_Chemotaxis_MeTrfase"/>
</dbReference>
<dbReference type="RefSeq" id="WP_009868366.1">
    <property type="nucleotide sequence ID" value="NZ_JXSL01000019.1"/>
</dbReference>
<dbReference type="InterPro" id="IPR000780">
    <property type="entry name" value="CheR_MeTrfase"/>
</dbReference>
<keyword evidence="7" id="KW-1185">Reference proteome</keyword>
<evidence type="ECO:0000313" key="7">
    <source>
        <dbReference type="Proteomes" id="UP000031971"/>
    </source>
</evidence>
<protein>
    <submittedName>
        <fullName evidence="6">Chemotaxis protein methyltransferase CheR</fullName>
    </submittedName>
</protein>
<accession>A0A0C2YZ60</accession>
<keyword evidence="1 6" id="KW-0489">Methyltransferase</keyword>
<dbReference type="SUPFAM" id="SSF48452">
    <property type="entry name" value="TPR-like"/>
    <property type="match status" value="1"/>
</dbReference>
<evidence type="ECO:0000256" key="4">
    <source>
        <dbReference type="SAM" id="MobiDB-lite"/>
    </source>
</evidence>
<dbReference type="InterPro" id="IPR022642">
    <property type="entry name" value="CheR_C"/>
</dbReference>
<dbReference type="AlphaFoldDB" id="A0A0C2YZ60"/>
<reference evidence="6 7" key="1">
    <citation type="submission" date="2015-01" db="EMBL/GenBank/DDBJ databases">
        <title>Genome Sequence of Magnetospirillum magnetotacticum Strain MS-1.</title>
        <authorList>
            <person name="Marinov G.K."/>
            <person name="Smalley M.D."/>
            <person name="DeSalvo G."/>
        </authorList>
    </citation>
    <scope>NUCLEOTIDE SEQUENCE [LARGE SCALE GENOMIC DNA]</scope>
    <source>
        <strain evidence="6 7">MS-1</strain>
    </source>
</reference>
<gene>
    <name evidence="6" type="ORF">CCC_01534</name>
</gene>
<keyword evidence="2 6" id="KW-0808">Transferase</keyword>
<dbReference type="Pfam" id="PF01739">
    <property type="entry name" value="CheR"/>
    <property type="match status" value="1"/>
</dbReference>
<comment type="caution">
    <text evidence="6">The sequence shown here is derived from an EMBL/GenBank/DDBJ whole genome shotgun (WGS) entry which is preliminary data.</text>
</comment>
<dbReference type="OrthoDB" id="9816309at2"/>
<evidence type="ECO:0000256" key="3">
    <source>
        <dbReference type="ARBA" id="ARBA00022691"/>
    </source>
</evidence>
<dbReference type="PRINTS" id="PR00996">
    <property type="entry name" value="CHERMTFRASE"/>
</dbReference>
<organism evidence="6 7">
    <name type="scientific">Paramagnetospirillum magnetotacticum MS-1</name>
    <dbReference type="NCBI Taxonomy" id="272627"/>
    <lineage>
        <taxon>Bacteria</taxon>
        <taxon>Pseudomonadati</taxon>
        <taxon>Pseudomonadota</taxon>
        <taxon>Alphaproteobacteria</taxon>
        <taxon>Rhodospirillales</taxon>
        <taxon>Magnetospirillaceae</taxon>
        <taxon>Paramagnetospirillum</taxon>
    </lineage>
</organism>
<evidence type="ECO:0000256" key="2">
    <source>
        <dbReference type="ARBA" id="ARBA00022679"/>
    </source>
</evidence>
<feature type="region of interest" description="Disordered" evidence="4">
    <location>
        <begin position="317"/>
        <end position="349"/>
    </location>
</feature>
<dbReference type="SMART" id="SM00138">
    <property type="entry name" value="MeTrc"/>
    <property type="match status" value="1"/>
</dbReference>
<sequence>MSPAVSTLSPAIAAILDDPAYPGLKALIIETTGMAFYRDKDGDLARILAERMAEIGVIGCAGYLGLLQSLVQGKAEMDALIAELTIGETYFFRHKEQFDALRDLILPDVIARNASFRRLRIWSAGCATGPEPYSVAIMLEREFAERIAGWHVTVLGTDINQKFLTRAREGRYDEWAFRVMPDAQRAACFDKVGNQWQIRPEFKRNVSFQYHNLIKSPFPSLADNIAGFDIIICRNVIIYFSQSTVESLVPCFRESLNDGGWLIMGHAEPNQRLFRDFRTVNTPGAVLYQRADGPPPAAEPSPSAIPRPVPPVLAASAGAGRVAPPKASPVRRSRATPSRLVPPSQPQAQGLAGFDRLKVARDLADSGQWEKAAAACNAIIGASPLDAWAHFYRAMVHEQMGEDEACEKSLRRAIYLDRRLVLPHYHLGLFLARKDDTAGAERSFRNAQALLTGIAEELPVNPGEKITVGQMREAVAMHLKLLGGA</sequence>
<keyword evidence="3" id="KW-0949">S-adenosyl-L-methionine</keyword>
<dbReference type="STRING" id="272627.CCC_01534"/>
<dbReference type="InterPro" id="IPR029063">
    <property type="entry name" value="SAM-dependent_MTases_sf"/>
</dbReference>
<evidence type="ECO:0000256" key="1">
    <source>
        <dbReference type="ARBA" id="ARBA00022603"/>
    </source>
</evidence>
<dbReference type="SUPFAM" id="SSF53335">
    <property type="entry name" value="S-adenosyl-L-methionine-dependent methyltransferases"/>
    <property type="match status" value="1"/>
</dbReference>
<dbReference type="Proteomes" id="UP000031971">
    <property type="component" value="Unassembled WGS sequence"/>
</dbReference>
<dbReference type="PANTHER" id="PTHR24422">
    <property type="entry name" value="CHEMOTAXIS PROTEIN METHYLTRANSFERASE"/>
    <property type="match status" value="1"/>
</dbReference>
<name>A0A0C2YZ60_PARME</name>
<dbReference type="SMART" id="SM00028">
    <property type="entry name" value="TPR"/>
    <property type="match status" value="2"/>
</dbReference>
<feature type="domain" description="CheR-type methyltransferase" evidence="5">
    <location>
        <begin position="16"/>
        <end position="293"/>
    </location>
</feature>
<dbReference type="Gene3D" id="3.40.50.150">
    <property type="entry name" value="Vaccinia Virus protein VP39"/>
    <property type="match status" value="1"/>
</dbReference>